<dbReference type="PRINTS" id="PR00081">
    <property type="entry name" value="GDHRDH"/>
</dbReference>
<dbReference type="PRINTS" id="PR00080">
    <property type="entry name" value="SDRFAMILY"/>
</dbReference>
<sequence length="243" mass="25688">MSLAGKTAVVTGGGTGIGEACAIALAEAGCQVVIAGRREDKLKTAAAKFTGQPAILYRACDASERDEANDLISWATEKLGKIDILLNSAGINIVKRQMSVIDPADWDKLLKVNATAAFNTMHAVLPQMRERKDGLIINVCSVAGLRASMLGGVAYSASKFAMTALGTCVGLEERNNGIRVTNVHPGEVETPILDARPVPVSAEHRARILQPSDIASMVVAIAHLPPRAHVPDIIVKPTTQEFC</sequence>
<evidence type="ECO:0000256" key="2">
    <source>
        <dbReference type="ARBA" id="ARBA00023002"/>
    </source>
</evidence>
<dbReference type="STRING" id="1576369.SAMN05421753_11187"/>
<dbReference type="Pfam" id="PF00106">
    <property type="entry name" value="adh_short"/>
    <property type="match status" value="1"/>
</dbReference>
<dbReference type="InterPro" id="IPR020904">
    <property type="entry name" value="Sc_DH/Rdtase_CS"/>
</dbReference>
<dbReference type="SMART" id="SM00822">
    <property type="entry name" value="PKS_KR"/>
    <property type="match status" value="1"/>
</dbReference>
<proteinExistence type="inferred from homology"/>
<dbReference type="OrthoDB" id="9775296at2"/>
<dbReference type="FunFam" id="3.40.50.720:FF:000084">
    <property type="entry name" value="Short-chain dehydrogenase reductase"/>
    <property type="match status" value="1"/>
</dbReference>
<dbReference type="Proteomes" id="UP000199518">
    <property type="component" value="Unassembled WGS sequence"/>
</dbReference>
<dbReference type="EMBL" id="FOQD01000011">
    <property type="protein sequence ID" value="SFI66312.1"/>
    <property type="molecule type" value="Genomic_DNA"/>
</dbReference>
<evidence type="ECO:0000256" key="3">
    <source>
        <dbReference type="RuleBase" id="RU000363"/>
    </source>
</evidence>
<evidence type="ECO:0000313" key="6">
    <source>
        <dbReference type="Proteomes" id="UP000199518"/>
    </source>
</evidence>
<protein>
    <submittedName>
        <fullName evidence="5">NADP-dependent 3-hydroxy acid dehydrogenase YdfG</fullName>
    </submittedName>
</protein>
<dbReference type="PANTHER" id="PTHR43115">
    <property type="entry name" value="DEHYDROGENASE/REDUCTASE SDR FAMILY MEMBER 11"/>
    <property type="match status" value="1"/>
</dbReference>
<dbReference type="SUPFAM" id="SSF51735">
    <property type="entry name" value="NAD(P)-binding Rossmann-fold domains"/>
    <property type="match status" value="1"/>
</dbReference>
<name>A0A1I3K1E5_9PLAN</name>
<evidence type="ECO:0000313" key="5">
    <source>
        <dbReference type="EMBL" id="SFI66312.1"/>
    </source>
</evidence>
<gene>
    <name evidence="5" type="ORF">SAMN05421753_11187</name>
</gene>
<evidence type="ECO:0000259" key="4">
    <source>
        <dbReference type="SMART" id="SM00822"/>
    </source>
</evidence>
<organism evidence="5 6">
    <name type="scientific">Planctomicrobium piriforme</name>
    <dbReference type="NCBI Taxonomy" id="1576369"/>
    <lineage>
        <taxon>Bacteria</taxon>
        <taxon>Pseudomonadati</taxon>
        <taxon>Planctomycetota</taxon>
        <taxon>Planctomycetia</taxon>
        <taxon>Planctomycetales</taxon>
        <taxon>Planctomycetaceae</taxon>
        <taxon>Planctomicrobium</taxon>
    </lineage>
</organism>
<feature type="domain" description="Ketoreductase" evidence="4">
    <location>
        <begin position="6"/>
        <end position="175"/>
    </location>
</feature>
<dbReference type="CDD" id="cd05233">
    <property type="entry name" value="SDR_c"/>
    <property type="match status" value="1"/>
</dbReference>
<dbReference type="PROSITE" id="PS00061">
    <property type="entry name" value="ADH_SHORT"/>
    <property type="match status" value="1"/>
</dbReference>
<dbReference type="Gene3D" id="3.40.50.720">
    <property type="entry name" value="NAD(P)-binding Rossmann-like Domain"/>
    <property type="match status" value="1"/>
</dbReference>
<accession>A0A1I3K1E5</accession>
<dbReference type="RefSeq" id="WP_092051540.1">
    <property type="nucleotide sequence ID" value="NZ_FOQD01000011.1"/>
</dbReference>
<dbReference type="AlphaFoldDB" id="A0A1I3K1E5"/>
<dbReference type="InterPro" id="IPR057326">
    <property type="entry name" value="KR_dom"/>
</dbReference>
<evidence type="ECO:0000256" key="1">
    <source>
        <dbReference type="ARBA" id="ARBA00006484"/>
    </source>
</evidence>
<dbReference type="InterPro" id="IPR002347">
    <property type="entry name" value="SDR_fam"/>
</dbReference>
<keyword evidence="6" id="KW-1185">Reference proteome</keyword>
<comment type="similarity">
    <text evidence="1 3">Belongs to the short-chain dehydrogenases/reductases (SDR) family.</text>
</comment>
<reference evidence="6" key="1">
    <citation type="submission" date="2016-10" db="EMBL/GenBank/DDBJ databases">
        <authorList>
            <person name="Varghese N."/>
            <person name="Submissions S."/>
        </authorList>
    </citation>
    <scope>NUCLEOTIDE SEQUENCE [LARGE SCALE GENOMIC DNA]</scope>
    <source>
        <strain evidence="6">DSM 26348</strain>
    </source>
</reference>
<dbReference type="GO" id="GO:0016491">
    <property type="term" value="F:oxidoreductase activity"/>
    <property type="evidence" value="ECO:0007669"/>
    <property type="project" value="UniProtKB-KW"/>
</dbReference>
<keyword evidence="2" id="KW-0560">Oxidoreductase</keyword>
<dbReference type="PANTHER" id="PTHR43115:SF4">
    <property type="entry name" value="DEHYDROGENASE_REDUCTASE SDR FAMILY MEMBER 11"/>
    <property type="match status" value="1"/>
</dbReference>
<dbReference type="InterPro" id="IPR036291">
    <property type="entry name" value="NAD(P)-bd_dom_sf"/>
</dbReference>